<dbReference type="InterPro" id="IPR036388">
    <property type="entry name" value="WH-like_DNA-bd_sf"/>
</dbReference>
<keyword evidence="3" id="KW-0804">Transcription</keyword>
<keyword evidence="2" id="KW-0238">DNA-binding</keyword>
<dbReference type="InterPro" id="IPR052362">
    <property type="entry name" value="HTH-GbsR_regulator"/>
</dbReference>
<dbReference type="PANTHER" id="PTHR38465">
    <property type="entry name" value="HTH-TYPE TRANSCRIPTIONAL REGULATOR MJ1563-RELATED"/>
    <property type="match status" value="1"/>
</dbReference>
<evidence type="ECO:0000313" key="7">
    <source>
        <dbReference type="Proteomes" id="UP000295388"/>
    </source>
</evidence>
<evidence type="ECO:0000256" key="3">
    <source>
        <dbReference type="ARBA" id="ARBA00023163"/>
    </source>
</evidence>
<dbReference type="Gene3D" id="1.10.10.10">
    <property type="entry name" value="Winged helix-like DNA-binding domain superfamily/Winged helix DNA-binding domain"/>
    <property type="match status" value="1"/>
</dbReference>
<evidence type="ECO:0000259" key="5">
    <source>
        <dbReference type="Pfam" id="PF12802"/>
    </source>
</evidence>
<dbReference type="Proteomes" id="UP000295388">
    <property type="component" value="Unassembled WGS sequence"/>
</dbReference>
<organism evidence="6 7">
    <name type="scientific">Kribbella caucasensis</name>
    <dbReference type="NCBI Taxonomy" id="2512215"/>
    <lineage>
        <taxon>Bacteria</taxon>
        <taxon>Bacillati</taxon>
        <taxon>Actinomycetota</taxon>
        <taxon>Actinomycetes</taxon>
        <taxon>Propionibacteriales</taxon>
        <taxon>Kribbellaceae</taxon>
        <taxon>Kribbella</taxon>
    </lineage>
</organism>
<name>A0A4R6KNI5_9ACTN</name>
<keyword evidence="7" id="KW-1185">Reference proteome</keyword>
<protein>
    <submittedName>
        <fullName evidence="6">MarR family protein</fullName>
    </submittedName>
</protein>
<reference evidence="6 7" key="1">
    <citation type="submission" date="2019-03" db="EMBL/GenBank/DDBJ databases">
        <title>Genomic Encyclopedia of Type Strains, Phase III (KMG-III): the genomes of soil and plant-associated and newly described type strains.</title>
        <authorList>
            <person name="Whitman W."/>
        </authorList>
    </citation>
    <scope>NUCLEOTIDE SEQUENCE [LARGE SCALE GENOMIC DNA]</scope>
    <source>
        <strain evidence="6 7">VKM Ac-2527</strain>
    </source>
</reference>
<comment type="caution">
    <text evidence="6">The sequence shown here is derived from an EMBL/GenBank/DDBJ whole genome shotgun (WGS) entry which is preliminary data.</text>
</comment>
<dbReference type="GO" id="GO:0003700">
    <property type="term" value="F:DNA-binding transcription factor activity"/>
    <property type="evidence" value="ECO:0007669"/>
    <property type="project" value="InterPro"/>
</dbReference>
<dbReference type="Pfam" id="PF12802">
    <property type="entry name" value="MarR_2"/>
    <property type="match status" value="1"/>
</dbReference>
<dbReference type="SUPFAM" id="SSF46785">
    <property type="entry name" value="Winged helix' DNA-binding domain"/>
    <property type="match status" value="1"/>
</dbReference>
<evidence type="ECO:0000256" key="2">
    <source>
        <dbReference type="ARBA" id="ARBA00023125"/>
    </source>
</evidence>
<dbReference type="InterPro" id="IPR036390">
    <property type="entry name" value="WH_DNA-bd_sf"/>
</dbReference>
<feature type="domain" description="HTH marR-type" evidence="5">
    <location>
        <begin position="67"/>
        <end position="123"/>
    </location>
</feature>
<dbReference type="GO" id="GO:0003677">
    <property type="term" value="F:DNA binding"/>
    <property type="evidence" value="ECO:0007669"/>
    <property type="project" value="UniProtKB-KW"/>
</dbReference>
<sequence length="204" mass="22816">MPDRGGGAGKESRPDRGGGAGKESRPDRGGGAGKESNMVDDDAWEEDSRRADFVEQFALLRELAGSPRMEGRVLGYLMVSNKPYVSSAELARALSASAGSISSTTRRLIDLGFVARHAVPGDRSHYFKVDDDIWGSFLAGERRSLGKQRQLFEDMLTELPDGMPGPRKRLRNARNYFEWLTSYHRKMLADWQEYRDKLDAEEGE</sequence>
<feature type="region of interest" description="Disordered" evidence="4">
    <location>
        <begin position="1"/>
        <end position="44"/>
    </location>
</feature>
<accession>A0A4R6KNI5</accession>
<evidence type="ECO:0000256" key="1">
    <source>
        <dbReference type="ARBA" id="ARBA00023015"/>
    </source>
</evidence>
<feature type="compositionally biased region" description="Basic and acidic residues" evidence="4">
    <location>
        <begin position="10"/>
        <end position="28"/>
    </location>
</feature>
<dbReference type="EMBL" id="SNWQ01000002">
    <property type="protein sequence ID" value="TDO52556.1"/>
    <property type="molecule type" value="Genomic_DNA"/>
</dbReference>
<dbReference type="InterPro" id="IPR000835">
    <property type="entry name" value="HTH_MarR-typ"/>
</dbReference>
<dbReference type="PANTHER" id="PTHR38465:SF2">
    <property type="entry name" value="HTH-TYPE TRANSCRIPTIONAL REGULATOR MMPR5"/>
    <property type="match status" value="1"/>
</dbReference>
<gene>
    <name evidence="6" type="ORF">EV643_102395</name>
</gene>
<dbReference type="AlphaFoldDB" id="A0A4R6KNI5"/>
<proteinExistence type="predicted"/>
<evidence type="ECO:0000313" key="6">
    <source>
        <dbReference type="EMBL" id="TDO52556.1"/>
    </source>
</evidence>
<evidence type="ECO:0000256" key="4">
    <source>
        <dbReference type="SAM" id="MobiDB-lite"/>
    </source>
</evidence>
<keyword evidence="1" id="KW-0805">Transcription regulation</keyword>